<geneLocation type="plasmid" evidence="3">
    <name>psj05684b</name>
</geneLocation>
<dbReference type="KEGG" id="esj:SJ05684_b58270"/>
<sequence length="46" mass="4701">MRPSSPHFASAETVEGKMLNPGAKGSMAGLPGIAAGHREKDAPRQG</sequence>
<feature type="compositionally biased region" description="Basic and acidic residues" evidence="1">
    <location>
        <begin position="36"/>
        <end position="46"/>
    </location>
</feature>
<dbReference type="STRING" id="716928.GCA_000261485_03500"/>
<dbReference type="AlphaFoldDB" id="A0A249PND6"/>
<dbReference type="EMBL" id="CP023068">
    <property type="protein sequence ID" value="ASY66809.1"/>
    <property type="molecule type" value="Genomic_DNA"/>
</dbReference>
<dbReference type="Proteomes" id="UP000217211">
    <property type="component" value="Plasmid pSJ05684b"/>
</dbReference>
<keyword evidence="2" id="KW-0614">Plasmid</keyword>
<feature type="region of interest" description="Disordered" evidence="1">
    <location>
        <begin position="1"/>
        <end position="46"/>
    </location>
</feature>
<keyword evidence="3" id="KW-1185">Reference proteome</keyword>
<gene>
    <name evidence="2" type="ORF">SJ05684_b58270</name>
</gene>
<accession>A0A249PND6</accession>
<name>A0A249PND6_9HYPH</name>
<reference evidence="2 3" key="1">
    <citation type="submission" date="2017-08" db="EMBL/GenBank/DDBJ databases">
        <title>Multipartite genome sequences of Sinorhizobium species nodulating soybeans.</title>
        <authorList>
            <person name="Tian C.F."/>
        </authorList>
    </citation>
    <scope>NUCLEOTIDE SEQUENCE [LARGE SCALE GENOMIC DNA]</scope>
    <source>
        <strain evidence="2 3">CCBAU 05684</strain>
        <plasmid evidence="3">psj05684b</plasmid>
    </source>
</reference>
<protein>
    <submittedName>
        <fullName evidence="2">Uncharacterized protein</fullName>
    </submittedName>
</protein>
<evidence type="ECO:0000313" key="3">
    <source>
        <dbReference type="Proteomes" id="UP000217211"/>
    </source>
</evidence>
<proteinExistence type="predicted"/>
<evidence type="ECO:0000256" key="1">
    <source>
        <dbReference type="SAM" id="MobiDB-lite"/>
    </source>
</evidence>
<evidence type="ECO:0000313" key="2">
    <source>
        <dbReference type="EMBL" id="ASY66809.1"/>
    </source>
</evidence>
<organism evidence="2 3">
    <name type="scientific">Sinorhizobium sojae CCBAU 05684</name>
    <dbReference type="NCBI Taxonomy" id="716928"/>
    <lineage>
        <taxon>Bacteria</taxon>
        <taxon>Pseudomonadati</taxon>
        <taxon>Pseudomonadota</taxon>
        <taxon>Alphaproteobacteria</taxon>
        <taxon>Hyphomicrobiales</taxon>
        <taxon>Rhizobiaceae</taxon>
        <taxon>Sinorhizobium/Ensifer group</taxon>
        <taxon>Sinorhizobium</taxon>
    </lineage>
</organism>